<evidence type="ECO:0000313" key="2">
    <source>
        <dbReference type="Proteomes" id="UP000294656"/>
    </source>
</evidence>
<evidence type="ECO:0000313" key="1">
    <source>
        <dbReference type="EMBL" id="TDO97988.1"/>
    </source>
</evidence>
<dbReference type="Proteomes" id="UP000294656">
    <property type="component" value="Unassembled WGS sequence"/>
</dbReference>
<dbReference type="EMBL" id="SNXC01000011">
    <property type="protein sequence ID" value="TDO97988.1"/>
    <property type="molecule type" value="Genomic_DNA"/>
</dbReference>
<accession>A0A4R6M908</accession>
<protein>
    <submittedName>
        <fullName evidence="1">Uncharacterized protein</fullName>
    </submittedName>
</protein>
<gene>
    <name evidence="1" type="ORF">DFP79_1620</name>
</gene>
<sequence length="44" mass="5667">MRLKYRELHFTDKVDRIPLLFRFIHRFIYNHELFEMDFIVKPKL</sequence>
<reference evidence="1 2" key="1">
    <citation type="submission" date="2019-03" db="EMBL/GenBank/DDBJ databases">
        <title>Genomic Encyclopedia of Type Strains, Phase III (KMG-III): the genomes of soil and plant-associated and newly described type strains.</title>
        <authorList>
            <person name="Whitman W."/>
        </authorList>
    </citation>
    <scope>NUCLEOTIDE SEQUENCE [LARGE SCALE GENOMIC DNA]</scope>
    <source>
        <strain evidence="1 2">CECT 7378</strain>
    </source>
</reference>
<organism evidence="1 2">
    <name type="scientific">Marinomonas balearica</name>
    <dbReference type="NCBI Taxonomy" id="491947"/>
    <lineage>
        <taxon>Bacteria</taxon>
        <taxon>Pseudomonadati</taxon>
        <taxon>Pseudomonadota</taxon>
        <taxon>Gammaproteobacteria</taxon>
        <taxon>Oceanospirillales</taxon>
        <taxon>Oceanospirillaceae</taxon>
        <taxon>Marinomonas</taxon>
    </lineage>
</organism>
<proteinExistence type="predicted"/>
<dbReference type="AlphaFoldDB" id="A0A4R6M908"/>
<name>A0A4R6M908_9GAMM</name>
<keyword evidence="2" id="KW-1185">Reference proteome</keyword>
<comment type="caution">
    <text evidence="1">The sequence shown here is derived from an EMBL/GenBank/DDBJ whole genome shotgun (WGS) entry which is preliminary data.</text>
</comment>